<feature type="region of interest" description="Disordered" evidence="1">
    <location>
        <begin position="399"/>
        <end position="424"/>
    </location>
</feature>
<dbReference type="Pfam" id="PF24808">
    <property type="entry name" value="DUF7707"/>
    <property type="match status" value="1"/>
</dbReference>
<keyword evidence="6" id="KW-1185">Reference proteome</keyword>
<name>A0AAN6NA89_9PEZI</name>
<evidence type="ECO:0000259" key="4">
    <source>
        <dbReference type="Pfam" id="PF24808"/>
    </source>
</evidence>
<feature type="signal peptide" evidence="3">
    <location>
        <begin position="1"/>
        <end position="29"/>
    </location>
</feature>
<proteinExistence type="predicted"/>
<evidence type="ECO:0000256" key="1">
    <source>
        <dbReference type="SAM" id="MobiDB-lite"/>
    </source>
</evidence>
<dbReference type="EMBL" id="MU853784">
    <property type="protein sequence ID" value="KAK3941324.1"/>
    <property type="molecule type" value="Genomic_DNA"/>
</dbReference>
<sequence length="424" mass="44457">MMASFLLSRRRSLNLLSVALYTVLRQVHAQLDTTQPGVWPINVTTVSIQTRVSWCNSEIDTCNILCLQAPRQNTCDGQTLAFTCHCSNNSSPGLQFYQDTIPSFTCYQAHYDCQDGSTSGIADCADIGSSCGKLNPSLFDSRVVDTSSSDMVFTIPEGTSIPTSTIITDTIGNGLTTTKTGSVQDNLTTRRKTGIQDSSKTTSGAPGVLFTAQNIPTTVSPPSSLSTLPSTTATAISQGNGTGSSGVSQSGGMAAGSGQTGDGGGDEGLSTGAKAGIGVGAATCAILAAGVVACAVFQCRRRRRRRSEIRDWPEVSGRAGASSEAPFGWGSSGSGDGKLKPLGPNEKAELDARRRTAELEGKCVPVEMGLNEREELEVRRLLGRRLHDRKTAVRTIGSGKDACRNGRQSDEGLGAGRRGFEALV</sequence>
<dbReference type="AlphaFoldDB" id="A0AAN6NA89"/>
<dbReference type="InterPro" id="IPR056124">
    <property type="entry name" value="DUF7707"/>
</dbReference>
<keyword evidence="2" id="KW-1133">Transmembrane helix</keyword>
<comment type="caution">
    <text evidence="5">The sequence shown here is derived from an EMBL/GenBank/DDBJ whole genome shotgun (WGS) entry which is preliminary data.</text>
</comment>
<dbReference type="PANTHER" id="PTHR38118">
    <property type="entry name" value="ANCHORED CELL WALL PROTEIN 11-RELATED"/>
    <property type="match status" value="1"/>
</dbReference>
<feature type="compositionally biased region" description="Gly residues" evidence="1">
    <location>
        <begin position="253"/>
        <end position="267"/>
    </location>
</feature>
<keyword evidence="2" id="KW-0812">Transmembrane</keyword>
<evidence type="ECO:0000256" key="3">
    <source>
        <dbReference type="SAM" id="SignalP"/>
    </source>
</evidence>
<evidence type="ECO:0000313" key="6">
    <source>
        <dbReference type="Proteomes" id="UP001303473"/>
    </source>
</evidence>
<feature type="compositionally biased region" description="Low complexity" evidence="1">
    <location>
        <begin position="215"/>
        <end position="252"/>
    </location>
</feature>
<accession>A0AAN6NA89</accession>
<feature type="transmembrane region" description="Helical" evidence="2">
    <location>
        <begin position="275"/>
        <end position="297"/>
    </location>
</feature>
<keyword evidence="3" id="KW-0732">Signal</keyword>
<feature type="region of interest" description="Disordered" evidence="1">
    <location>
        <begin position="214"/>
        <end position="267"/>
    </location>
</feature>
<dbReference type="Proteomes" id="UP001303473">
    <property type="component" value="Unassembled WGS sequence"/>
</dbReference>
<gene>
    <name evidence="5" type="ORF">QBC46DRAFT_382910</name>
</gene>
<evidence type="ECO:0000256" key="2">
    <source>
        <dbReference type="SAM" id="Phobius"/>
    </source>
</evidence>
<protein>
    <recommendedName>
        <fullName evidence="4">DUF7707 domain-containing protein</fullName>
    </recommendedName>
</protein>
<reference evidence="6" key="1">
    <citation type="journal article" date="2023" name="Mol. Phylogenet. Evol.">
        <title>Genome-scale phylogeny and comparative genomics of the fungal order Sordariales.</title>
        <authorList>
            <person name="Hensen N."/>
            <person name="Bonometti L."/>
            <person name="Westerberg I."/>
            <person name="Brannstrom I.O."/>
            <person name="Guillou S."/>
            <person name="Cros-Aarteil S."/>
            <person name="Calhoun S."/>
            <person name="Haridas S."/>
            <person name="Kuo A."/>
            <person name="Mondo S."/>
            <person name="Pangilinan J."/>
            <person name="Riley R."/>
            <person name="LaButti K."/>
            <person name="Andreopoulos B."/>
            <person name="Lipzen A."/>
            <person name="Chen C."/>
            <person name="Yan M."/>
            <person name="Daum C."/>
            <person name="Ng V."/>
            <person name="Clum A."/>
            <person name="Steindorff A."/>
            <person name="Ohm R.A."/>
            <person name="Martin F."/>
            <person name="Silar P."/>
            <person name="Natvig D.O."/>
            <person name="Lalanne C."/>
            <person name="Gautier V."/>
            <person name="Ament-Velasquez S.L."/>
            <person name="Kruys A."/>
            <person name="Hutchinson M.I."/>
            <person name="Powell A.J."/>
            <person name="Barry K."/>
            <person name="Miller A.N."/>
            <person name="Grigoriev I.V."/>
            <person name="Debuchy R."/>
            <person name="Gladieux P."/>
            <person name="Hiltunen Thoren M."/>
            <person name="Johannesson H."/>
        </authorList>
    </citation>
    <scope>NUCLEOTIDE SEQUENCE [LARGE SCALE GENOMIC DNA]</scope>
    <source>
        <strain evidence="6">CBS 340.73</strain>
    </source>
</reference>
<organism evidence="5 6">
    <name type="scientific">Diplogelasinospora grovesii</name>
    <dbReference type="NCBI Taxonomy" id="303347"/>
    <lineage>
        <taxon>Eukaryota</taxon>
        <taxon>Fungi</taxon>
        <taxon>Dikarya</taxon>
        <taxon>Ascomycota</taxon>
        <taxon>Pezizomycotina</taxon>
        <taxon>Sordariomycetes</taxon>
        <taxon>Sordariomycetidae</taxon>
        <taxon>Sordariales</taxon>
        <taxon>Diplogelasinosporaceae</taxon>
        <taxon>Diplogelasinospora</taxon>
    </lineage>
</organism>
<evidence type="ECO:0000313" key="5">
    <source>
        <dbReference type="EMBL" id="KAK3941324.1"/>
    </source>
</evidence>
<feature type="domain" description="DUF7707" evidence="4">
    <location>
        <begin position="41"/>
        <end position="136"/>
    </location>
</feature>
<feature type="region of interest" description="Disordered" evidence="1">
    <location>
        <begin position="312"/>
        <end position="345"/>
    </location>
</feature>
<feature type="compositionally biased region" description="Basic and acidic residues" evidence="1">
    <location>
        <begin position="401"/>
        <end position="410"/>
    </location>
</feature>
<keyword evidence="2" id="KW-0472">Membrane</keyword>
<feature type="chain" id="PRO_5042994755" description="DUF7707 domain-containing protein" evidence="3">
    <location>
        <begin position="30"/>
        <end position="424"/>
    </location>
</feature>
<dbReference type="PANTHER" id="PTHR38118:SF3">
    <property type="entry name" value="ANCHORED CELL WALL PROTEIN 11"/>
    <property type="match status" value="1"/>
</dbReference>